<dbReference type="Gene3D" id="2.60.40.680">
    <property type="match status" value="1"/>
</dbReference>
<name>A0A1F6B0N5_9BACT</name>
<feature type="region of interest" description="Disordered" evidence="1">
    <location>
        <begin position="174"/>
        <end position="198"/>
    </location>
</feature>
<feature type="compositionally biased region" description="Pro residues" evidence="1">
    <location>
        <begin position="339"/>
        <end position="351"/>
    </location>
</feature>
<keyword evidence="2" id="KW-1133">Transmembrane helix</keyword>
<feature type="region of interest" description="Disordered" evidence="1">
    <location>
        <begin position="377"/>
        <end position="401"/>
    </location>
</feature>
<feature type="chain" id="PRO_5009523023" description="Cohesin domain-containing protein" evidence="3">
    <location>
        <begin position="21"/>
        <end position="401"/>
    </location>
</feature>
<dbReference type="EMBL" id="MFJX01000036">
    <property type="protein sequence ID" value="OGG30481.1"/>
    <property type="molecule type" value="Genomic_DNA"/>
</dbReference>
<dbReference type="InterPro" id="IPR013783">
    <property type="entry name" value="Ig-like_fold"/>
</dbReference>
<dbReference type="GO" id="GO:0000272">
    <property type="term" value="P:polysaccharide catabolic process"/>
    <property type="evidence" value="ECO:0007669"/>
    <property type="project" value="InterPro"/>
</dbReference>
<dbReference type="Proteomes" id="UP000176450">
    <property type="component" value="Unassembled WGS sequence"/>
</dbReference>
<evidence type="ECO:0000256" key="2">
    <source>
        <dbReference type="SAM" id="Phobius"/>
    </source>
</evidence>
<dbReference type="InterPro" id="IPR035986">
    <property type="entry name" value="PKD_dom_sf"/>
</dbReference>
<evidence type="ECO:0000313" key="6">
    <source>
        <dbReference type="Proteomes" id="UP000176450"/>
    </source>
</evidence>
<feature type="compositionally biased region" description="Pro residues" evidence="1">
    <location>
        <begin position="381"/>
        <end position="395"/>
    </location>
</feature>
<evidence type="ECO:0000256" key="1">
    <source>
        <dbReference type="SAM" id="MobiDB-lite"/>
    </source>
</evidence>
<dbReference type="CDD" id="cd08547">
    <property type="entry name" value="Type_II_cohesin"/>
    <property type="match status" value="1"/>
</dbReference>
<feature type="transmembrane region" description="Helical" evidence="2">
    <location>
        <begin position="357"/>
        <end position="374"/>
    </location>
</feature>
<sequence>MNFKLPALIPALFLCLLAYAFPQAAAYASPSLLFDPANTAAVQNNTFQEKITINVDTHQVQSSDAVVTYAGADLEVVSVTNGGFFPEFSFANDPAGTLEIHGYSTTGSAITGTGTLATIVFKATKGSGSSSISYTCSGGTDNTNILSTAGQNILNCTQLNQVGVSYSGDITATSTPTPTTTSGTTVTPTPTQVPGNNTSPSCTHLTTDVVSAVGTPLAVTFTCSGSDPDGTITASEFIFGDGTSQVVEKSAGSSGSIATTHTYTTIGTLGASCRMRDNNQAYSSIPDSCKKIIKIKQAPKTITASAQTGSSTTVRTPALVSIISETPTPEPEAVLPSPETTPEPYQAPQPQAWPPKPVWILGGVVALSIAFFLLRRRRPPRSNPPPVPPMNPPTPTNSHYS</sequence>
<protein>
    <recommendedName>
        <fullName evidence="4">Cohesin domain-containing protein</fullName>
    </recommendedName>
</protein>
<reference evidence="5 6" key="1">
    <citation type="journal article" date="2016" name="Nat. Commun.">
        <title>Thousands of microbial genomes shed light on interconnected biogeochemical processes in an aquifer system.</title>
        <authorList>
            <person name="Anantharaman K."/>
            <person name="Brown C.T."/>
            <person name="Hug L.A."/>
            <person name="Sharon I."/>
            <person name="Castelle C.J."/>
            <person name="Probst A.J."/>
            <person name="Thomas B.C."/>
            <person name="Singh A."/>
            <person name="Wilkins M.J."/>
            <person name="Karaoz U."/>
            <person name="Brodie E.L."/>
            <person name="Williams K.H."/>
            <person name="Hubbard S.S."/>
            <person name="Banfield J.F."/>
        </authorList>
    </citation>
    <scope>NUCLEOTIDE SEQUENCE [LARGE SCALE GENOMIC DNA]</scope>
</reference>
<feature type="signal peptide" evidence="3">
    <location>
        <begin position="1"/>
        <end position="20"/>
    </location>
</feature>
<dbReference type="Gene3D" id="2.60.40.10">
    <property type="entry name" value="Immunoglobulins"/>
    <property type="match status" value="1"/>
</dbReference>
<evidence type="ECO:0000256" key="3">
    <source>
        <dbReference type="SAM" id="SignalP"/>
    </source>
</evidence>
<feature type="region of interest" description="Disordered" evidence="1">
    <location>
        <begin position="323"/>
        <end position="351"/>
    </location>
</feature>
<accession>A0A1F6B0N5</accession>
<comment type="caution">
    <text evidence="5">The sequence shown here is derived from an EMBL/GenBank/DDBJ whole genome shotgun (WGS) entry which is preliminary data.</text>
</comment>
<dbReference type="GO" id="GO:0030246">
    <property type="term" value="F:carbohydrate binding"/>
    <property type="evidence" value="ECO:0007669"/>
    <property type="project" value="InterPro"/>
</dbReference>
<dbReference type="Pfam" id="PF00963">
    <property type="entry name" value="Cohesin"/>
    <property type="match status" value="1"/>
</dbReference>
<dbReference type="SUPFAM" id="SSF49299">
    <property type="entry name" value="PKD domain"/>
    <property type="match status" value="1"/>
</dbReference>
<keyword evidence="3" id="KW-0732">Signal</keyword>
<evidence type="ECO:0000259" key="4">
    <source>
        <dbReference type="Pfam" id="PF00963"/>
    </source>
</evidence>
<dbReference type="InterPro" id="IPR008965">
    <property type="entry name" value="CBM2/CBM3_carb-bd_dom_sf"/>
</dbReference>
<keyword evidence="2" id="KW-0472">Membrane</keyword>
<feature type="domain" description="Cohesin" evidence="4">
    <location>
        <begin position="44"/>
        <end position="145"/>
    </location>
</feature>
<dbReference type="SUPFAM" id="SSF49384">
    <property type="entry name" value="Carbohydrate-binding domain"/>
    <property type="match status" value="1"/>
</dbReference>
<organism evidence="5 6">
    <name type="scientific">Candidatus Gottesmanbacteria bacterium RIFCSPLOWO2_01_FULL_46_9</name>
    <dbReference type="NCBI Taxonomy" id="1798394"/>
    <lineage>
        <taxon>Bacteria</taxon>
        <taxon>Candidatus Gottesmaniibacteriota</taxon>
    </lineage>
</organism>
<dbReference type="AlphaFoldDB" id="A0A1F6B0N5"/>
<dbReference type="InterPro" id="IPR002102">
    <property type="entry name" value="Cohesin_dom"/>
</dbReference>
<gene>
    <name evidence="5" type="ORF">A3A63_00820</name>
</gene>
<proteinExistence type="predicted"/>
<evidence type="ECO:0000313" key="5">
    <source>
        <dbReference type="EMBL" id="OGG30481.1"/>
    </source>
</evidence>
<keyword evidence="2" id="KW-0812">Transmembrane</keyword>